<evidence type="ECO:0000313" key="4">
    <source>
        <dbReference type="EMBL" id="CAG7720528.1"/>
    </source>
</evidence>
<comment type="caution">
    <text evidence="4">The sequence shown here is derived from an EMBL/GenBank/DDBJ whole genome shotgun (WGS) entry which is preliminary data.</text>
</comment>
<dbReference type="PANTHER" id="PTHR45702:SF2">
    <property type="entry name" value="KUZBANIAN, ISOFORM A"/>
    <property type="match status" value="1"/>
</dbReference>
<accession>A0A8J2NTH6</accession>
<dbReference type="GO" id="GO:0005886">
    <property type="term" value="C:plasma membrane"/>
    <property type="evidence" value="ECO:0007669"/>
    <property type="project" value="TreeGrafter"/>
</dbReference>
<evidence type="ECO:0000313" key="5">
    <source>
        <dbReference type="Proteomes" id="UP000708208"/>
    </source>
</evidence>
<feature type="binding site" evidence="1">
    <location>
        <position position="288"/>
    </location>
    <ligand>
        <name>Zn(2+)</name>
        <dbReference type="ChEBI" id="CHEBI:29105"/>
        <note>catalytic</note>
    </ligand>
</feature>
<dbReference type="PROSITE" id="PS50215">
    <property type="entry name" value="ADAM_MEPRO"/>
    <property type="match status" value="1"/>
</dbReference>
<dbReference type="Proteomes" id="UP000708208">
    <property type="component" value="Unassembled WGS sequence"/>
</dbReference>
<dbReference type="OrthoDB" id="2131567at2759"/>
<dbReference type="AlphaFoldDB" id="A0A8J2NTH6"/>
<gene>
    <name evidence="4" type="ORF">AFUS01_LOCUS9800</name>
</gene>
<dbReference type="GO" id="GO:0004222">
    <property type="term" value="F:metalloendopeptidase activity"/>
    <property type="evidence" value="ECO:0007669"/>
    <property type="project" value="InterPro"/>
</dbReference>
<dbReference type="EMBL" id="CAJVCH010071373">
    <property type="protein sequence ID" value="CAG7720528.1"/>
    <property type="molecule type" value="Genomic_DNA"/>
</dbReference>
<evidence type="ECO:0000256" key="1">
    <source>
        <dbReference type="PROSITE-ProRule" id="PRU00276"/>
    </source>
</evidence>
<feature type="binding site" evidence="1">
    <location>
        <position position="284"/>
    </location>
    <ligand>
        <name>Zn(2+)</name>
        <dbReference type="ChEBI" id="CHEBI:29105"/>
        <note>catalytic</note>
    </ligand>
</feature>
<feature type="domain" description="Peptidase M12B" evidence="3">
    <location>
        <begin position="130"/>
        <end position="357"/>
    </location>
</feature>
<sequence>MLRLHHVVFYVEPADNLQLYVPESRRRRRKRGAGNAILFEHIYRDDGEIPPDAENYDDSDSKKRRRKRQTKDQEQYSHANILHKDKDVIHSFKFKAGLTDHTIFDARRDDTYICNLCIWLQPNFAQKFSLGGSVQHGAAEIIDLIKFLNWIFRSLDFDQDGLPENIGFVISNLYINDHIRVTTTEEPEEHPGKTAEDGSSSKYMFSTNTNSITTRSALALATKHLGPVCKSSCATLAFVYHNMAPAVSTTNLRGLCTSKNIAVISGFMLSYKIAKYDVFRGLFHAVGHLFGAHHDDVTNTRCIARLRERFLNPFLMHPIQQLNVGVRPGSFRMSPCTKDHVTQFLASNGVDCLKQNQNDTFCGNGFVENGEECDCGSLWQCHLQEECCGESDTVKGCSIIDSYKTECLTPRECPPWEADAKRSVLIVLEPKHPSLIERIESKQTDSISFVF</sequence>
<reference evidence="4" key="1">
    <citation type="submission" date="2021-06" db="EMBL/GenBank/DDBJ databases">
        <authorList>
            <person name="Hodson N. C."/>
            <person name="Mongue J. A."/>
            <person name="Jaron S. K."/>
        </authorList>
    </citation>
    <scope>NUCLEOTIDE SEQUENCE</scope>
</reference>
<dbReference type="GO" id="GO:0007219">
    <property type="term" value="P:Notch signaling pathway"/>
    <property type="evidence" value="ECO:0007669"/>
    <property type="project" value="TreeGrafter"/>
</dbReference>
<dbReference type="PANTHER" id="PTHR45702">
    <property type="entry name" value="ADAM10/ADAM17 METALLOPEPTIDASE FAMILY MEMBER"/>
    <property type="match status" value="1"/>
</dbReference>
<feature type="region of interest" description="Disordered" evidence="2">
    <location>
        <begin position="49"/>
        <end position="77"/>
    </location>
</feature>
<keyword evidence="1" id="KW-0862">Zinc</keyword>
<proteinExistence type="predicted"/>
<dbReference type="InterPro" id="IPR001590">
    <property type="entry name" value="Peptidase_M12B"/>
</dbReference>
<name>A0A8J2NTH6_9HEXA</name>
<dbReference type="GO" id="GO:0046872">
    <property type="term" value="F:metal ion binding"/>
    <property type="evidence" value="ECO:0007669"/>
    <property type="project" value="UniProtKB-KW"/>
</dbReference>
<keyword evidence="1" id="KW-0479">Metal-binding</keyword>
<evidence type="ECO:0000259" key="3">
    <source>
        <dbReference type="PROSITE" id="PS50215"/>
    </source>
</evidence>
<organism evidence="4 5">
    <name type="scientific">Allacma fusca</name>
    <dbReference type="NCBI Taxonomy" id="39272"/>
    <lineage>
        <taxon>Eukaryota</taxon>
        <taxon>Metazoa</taxon>
        <taxon>Ecdysozoa</taxon>
        <taxon>Arthropoda</taxon>
        <taxon>Hexapoda</taxon>
        <taxon>Collembola</taxon>
        <taxon>Symphypleona</taxon>
        <taxon>Sminthuridae</taxon>
        <taxon>Allacma</taxon>
    </lineage>
</organism>
<comment type="caution">
    <text evidence="1">Lacks conserved residue(s) required for the propagation of feature annotation.</text>
</comment>
<feature type="binding site" evidence="1">
    <location>
        <position position="294"/>
    </location>
    <ligand>
        <name>Zn(2+)</name>
        <dbReference type="ChEBI" id="CHEBI:29105"/>
        <note>catalytic</note>
    </ligand>
</feature>
<dbReference type="GO" id="GO:0006509">
    <property type="term" value="P:membrane protein ectodomain proteolysis"/>
    <property type="evidence" value="ECO:0007669"/>
    <property type="project" value="TreeGrafter"/>
</dbReference>
<dbReference type="InterPro" id="IPR051489">
    <property type="entry name" value="ADAM_Metalloproteinase"/>
</dbReference>
<evidence type="ECO:0000256" key="2">
    <source>
        <dbReference type="SAM" id="MobiDB-lite"/>
    </source>
</evidence>
<feature type="compositionally biased region" description="Acidic residues" evidence="2">
    <location>
        <begin position="49"/>
        <end position="58"/>
    </location>
</feature>
<keyword evidence="5" id="KW-1185">Reference proteome</keyword>
<protein>
    <recommendedName>
        <fullName evidence="3">Peptidase M12B domain-containing protein</fullName>
    </recommendedName>
</protein>